<evidence type="ECO:0000313" key="5">
    <source>
        <dbReference type="EMBL" id="CRI37915.1"/>
    </source>
</evidence>
<dbReference type="PATRIC" id="fig|83558.13.peg.323"/>
<dbReference type="EMBL" id="LN847226">
    <property type="protein sequence ID" value="CRI45777.1"/>
    <property type="molecule type" value="Genomic_DNA"/>
</dbReference>
<dbReference type="EMBL" id="LN847043">
    <property type="protein sequence ID" value="CRI42414.1"/>
    <property type="molecule type" value="Genomic_DNA"/>
</dbReference>
<dbReference type="EMBL" id="LN847245">
    <property type="protein sequence ID" value="CRI51458.1"/>
    <property type="molecule type" value="Genomic_DNA"/>
</dbReference>
<evidence type="ECO:0000256" key="1">
    <source>
        <dbReference type="ARBA" id="ARBA00009091"/>
    </source>
</evidence>
<dbReference type="EMBL" id="LN847003">
    <property type="protein sequence ID" value="CRI40181.1"/>
    <property type="molecule type" value="Genomic_DNA"/>
</dbReference>
<evidence type="ECO:0000313" key="13">
    <source>
        <dbReference type="EMBL" id="CRI51458.1"/>
    </source>
</evidence>
<proteinExistence type="inferred from homology"/>
<evidence type="ECO:0000313" key="14">
    <source>
        <dbReference type="EMBL" id="CRI52617.1"/>
    </source>
</evidence>
<keyword evidence="2 4" id="KW-0732">Signal</keyword>
<dbReference type="PANTHER" id="PTHR35089">
    <property type="entry name" value="CHAPERONE PROTEIN SKP"/>
    <property type="match status" value="1"/>
</dbReference>
<evidence type="ECO:0000313" key="9">
    <source>
        <dbReference type="EMBL" id="CRI45777.1"/>
    </source>
</evidence>
<reference evidence="10" key="1">
    <citation type="submission" date="2015-05" db="EMBL/GenBank/DDBJ databases">
        <authorList>
            <person name="Rattei Thomas"/>
        </authorList>
    </citation>
    <scope>NUCLEOTIDE SEQUENCE</scope>
    <source>
        <strain evidence="5">CV15</strain>
        <strain evidence="6">CWL029c</strain>
        <strain evidence="8">DC9</strain>
        <strain evidence="7">GiD</strain>
        <strain evidence="9">MUL2216</strain>
        <strain evidence="10">Panola</strain>
        <strain evidence="12">PB1</strain>
        <strain evidence="11">U1271</strain>
        <strain evidence="13">UZG1</strain>
        <strain evidence="14">Wien2</strain>
        <strain evidence="15">YK41</strain>
    </source>
</reference>
<dbReference type="EMBL" id="LN847240">
    <property type="protein sequence ID" value="CRI50331.1"/>
    <property type="molecule type" value="Genomic_DNA"/>
</dbReference>
<protein>
    <submittedName>
        <fullName evidence="10">Skp-like protein</fullName>
    </submittedName>
</protein>
<evidence type="ECO:0000313" key="11">
    <source>
        <dbReference type="EMBL" id="CRI49201.1"/>
    </source>
</evidence>
<feature type="coiled-coil region" evidence="3">
    <location>
        <begin position="42"/>
        <end position="104"/>
    </location>
</feature>
<dbReference type="OrthoDB" id="17869at2"/>
<evidence type="ECO:0000313" key="12">
    <source>
        <dbReference type="EMBL" id="CRI50331.1"/>
    </source>
</evidence>
<dbReference type="EMBL" id="LN849034">
    <property type="protein sequence ID" value="CRI72950.1"/>
    <property type="molecule type" value="Genomic_DNA"/>
</dbReference>
<dbReference type="EMBL" id="LN846998">
    <property type="protein sequence ID" value="CRI37915.1"/>
    <property type="molecule type" value="Genomic_DNA"/>
</dbReference>
<feature type="chain" id="PRO_5010030626" evidence="4">
    <location>
        <begin position="22"/>
        <end position="171"/>
    </location>
</feature>
<dbReference type="AlphaFoldDB" id="A0A0F7WFQ6"/>
<dbReference type="EMBL" id="LN847231">
    <property type="protein sequence ID" value="CRI46906.1"/>
    <property type="molecule type" value="Genomic_DNA"/>
</dbReference>
<dbReference type="RefSeq" id="WP_010882949.1">
    <property type="nucleotide sequence ID" value="NZ_CP160064.1"/>
</dbReference>
<comment type="similarity">
    <text evidence="1">Belongs to the Skp family.</text>
</comment>
<dbReference type="EMBL" id="LN847008">
    <property type="protein sequence ID" value="CRI41313.1"/>
    <property type="molecule type" value="Genomic_DNA"/>
</dbReference>
<dbReference type="EMBL" id="LN847244">
    <property type="protein sequence ID" value="CRI49201.1"/>
    <property type="molecule type" value="Genomic_DNA"/>
</dbReference>
<accession>A0A0F7WFQ6</accession>
<dbReference type="InterPro" id="IPR005632">
    <property type="entry name" value="Chaperone_Skp"/>
</dbReference>
<evidence type="ECO:0000256" key="2">
    <source>
        <dbReference type="ARBA" id="ARBA00022729"/>
    </source>
</evidence>
<dbReference type="EMBL" id="LN847252">
    <property type="protein sequence ID" value="CRI52617.1"/>
    <property type="molecule type" value="Genomic_DNA"/>
</dbReference>
<evidence type="ECO:0000313" key="7">
    <source>
        <dbReference type="EMBL" id="CRI41313.1"/>
    </source>
</evidence>
<dbReference type="GeneID" id="45050350"/>
<evidence type="ECO:0000313" key="15">
    <source>
        <dbReference type="EMBL" id="CRI72950.1"/>
    </source>
</evidence>
<dbReference type="SUPFAM" id="SSF111384">
    <property type="entry name" value="OmpH-like"/>
    <property type="match status" value="1"/>
</dbReference>
<dbReference type="InterPro" id="IPR024930">
    <property type="entry name" value="Skp_dom_sf"/>
</dbReference>
<dbReference type="Pfam" id="PF03938">
    <property type="entry name" value="OmpH"/>
    <property type="match status" value="1"/>
</dbReference>
<dbReference type="SMART" id="SM00935">
    <property type="entry name" value="OmpH"/>
    <property type="match status" value="1"/>
</dbReference>
<dbReference type="GO" id="GO:0050821">
    <property type="term" value="P:protein stabilization"/>
    <property type="evidence" value="ECO:0007669"/>
    <property type="project" value="TreeGrafter"/>
</dbReference>
<evidence type="ECO:0000313" key="8">
    <source>
        <dbReference type="EMBL" id="CRI42414.1"/>
    </source>
</evidence>
<keyword evidence="3" id="KW-0175">Coiled coil</keyword>
<feature type="signal peptide" evidence="4">
    <location>
        <begin position="1"/>
        <end position="21"/>
    </location>
</feature>
<name>A0A0F7WFQ6_CHLPN</name>
<dbReference type="Gene3D" id="3.30.910.20">
    <property type="entry name" value="Skp domain"/>
    <property type="match status" value="1"/>
</dbReference>
<organism evidence="10">
    <name type="scientific">Chlamydia pneumoniae</name>
    <name type="common">Chlamydophila pneumoniae</name>
    <dbReference type="NCBI Taxonomy" id="83558"/>
    <lineage>
        <taxon>Bacteria</taxon>
        <taxon>Pseudomonadati</taxon>
        <taxon>Chlamydiota</taxon>
        <taxon>Chlamydiia</taxon>
        <taxon>Chlamydiales</taxon>
        <taxon>Chlamydiaceae</taxon>
        <taxon>Chlamydia/Chlamydophila group</taxon>
        <taxon>Chlamydia</taxon>
    </lineage>
</organism>
<gene>
    <name evidence="5" type="ORF">BN1224_CV15_B_02380</name>
    <name evidence="8" type="ORF">BN1224_DC9_BL_00020</name>
    <name evidence="7" type="ORF">BN1224_GiD_A_03140</name>
    <name evidence="9" type="ORF">BN1224_MUL2216_E_00380</name>
    <name evidence="10" type="ORF">BN1224_Panola_E_01230</name>
    <name evidence="12" type="ORF">BN1224_PB1_B_03000</name>
    <name evidence="11" type="ORF">BN1224_U1271_C_01410</name>
    <name evidence="13" type="ORF">BN1224_UZG1_A_03130</name>
    <name evidence="14" type="ORF">BN1224_Wien2_E_00860</name>
    <name evidence="15" type="ORF">BN1224_YK41_BF_00130</name>
    <name evidence="6" type="ORF">CWL029c_C_01410</name>
</gene>
<evidence type="ECO:0000313" key="6">
    <source>
        <dbReference type="EMBL" id="CRI40181.1"/>
    </source>
</evidence>
<dbReference type="GO" id="GO:0051082">
    <property type="term" value="F:unfolded protein binding"/>
    <property type="evidence" value="ECO:0007669"/>
    <property type="project" value="InterPro"/>
</dbReference>
<sequence>MKKLLFSTFLLVLGSTSAAHANLGYVNLKRCLEESDLGKKETEELEAMKQQFVKNAEKIEEELTSIYNKLQDEDYMESLSDSASEELRKKFEDLSGEYNAYQSQYYQSINQSNVKRIQKLIQEVKIAAESVRSKEKLEAILNEEAVLAIAPGTDKTTEIIAILNESFKKQN</sequence>
<dbReference type="PANTHER" id="PTHR35089:SF1">
    <property type="entry name" value="CHAPERONE PROTEIN SKP"/>
    <property type="match status" value="1"/>
</dbReference>
<evidence type="ECO:0000256" key="3">
    <source>
        <dbReference type="SAM" id="Coils"/>
    </source>
</evidence>
<evidence type="ECO:0000256" key="4">
    <source>
        <dbReference type="SAM" id="SignalP"/>
    </source>
</evidence>
<dbReference type="GO" id="GO:0005829">
    <property type="term" value="C:cytosol"/>
    <property type="evidence" value="ECO:0007669"/>
    <property type="project" value="TreeGrafter"/>
</dbReference>
<evidence type="ECO:0000313" key="10">
    <source>
        <dbReference type="EMBL" id="CRI46906.1"/>
    </source>
</evidence>
<dbReference type="OMA" id="CITESKY"/>
<dbReference type="SMR" id="A0A0F7WFQ6"/>